<accession>A0ABQ3Y390</accession>
<feature type="domain" description="Ketopantoate reductase C-terminal" evidence="6">
    <location>
        <begin position="173"/>
        <end position="294"/>
    </location>
</feature>
<comment type="catalytic activity">
    <reaction evidence="4">
        <text>(R)-pantoate + NADP(+) = 2-dehydropantoate + NADPH + H(+)</text>
        <dbReference type="Rhea" id="RHEA:16233"/>
        <dbReference type="ChEBI" id="CHEBI:11561"/>
        <dbReference type="ChEBI" id="CHEBI:15378"/>
        <dbReference type="ChEBI" id="CHEBI:15980"/>
        <dbReference type="ChEBI" id="CHEBI:57783"/>
        <dbReference type="ChEBI" id="CHEBI:58349"/>
        <dbReference type="EC" id="1.1.1.169"/>
    </reaction>
</comment>
<dbReference type="InterPro" id="IPR008927">
    <property type="entry name" value="6-PGluconate_DH-like_C_sf"/>
</dbReference>
<sequence length="302" mass="31685">MSYPSQRIAVIGAGAVGTTVAAVLAAHGHRVVLCSRHSPAGPAVTVDRASGALTAAVPTLTGPGQAEAVDWVLLATKAYDTASATPWLEHLVGPRTRVAVLQNGIDHVERVRPLLPLGIRIVPALLYFAVELVGPGHTRWSWGTDIVVPGDDPAAEFAQLFAGGELHVVQRKDFDAVAWQKILVNVVTNPITALTGRRMEVFRDGEIDVLAHTLMEEAIAAARAAGVGLTEEHVNQARDVICGLAPDTGTSMLYDRLAGRPTEHQLILGAVARTADANGVPAPAIHALLALLHALPEKVPAA</sequence>
<evidence type="ECO:0000256" key="2">
    <source>
        <dbReference type="ARBA" id="ARBA00022857"/>
    </source>
</evidence>
<evidence type="ECO:0000259" key="6">
    <source>
        <dbReference type="Pfam" id="PF08546"/>
    </source>
</evidence>
<feature type="domain" description="Ketopantoate reductase N-terminal" evidence="5">
    <location>
        <begin position="8"/>
        <end position="143"/>
    </location>
</feature>
<gene>
    <name evidence="7" type="ORF">Ade02nite_30740</name>
</gene>
<keyword evidence="3 4" id="KW-0560">Oxidoreductase</keyword>
<comment type="caution">
    <text evidence="7">The sequence shown here is derived from an EMBL/GenBank/DDBJ whole genome shotgun (WGS) entry which is preliminary data.</text>
</comment>
<dbReference type="SUPFAM" id="SSF48179">
    <property type="entry name" value="6-phosphogluconate dehydrogenase C-terminal domain-like"/>
    <property type="match status" value="1"/>
</dbReference>
<comment type="similarity">
    <text evidence="1 4">Belongs to the ketopantoate reductase family.</text>
</comment>
<dbReference type="InterPro" id="IPR013332">
    <property type="entry name" value="KPR_N"/>
</dbReference>
<keyword evidence="2 4" id="KW-0521">NADP</keyword>
<dbReference type="InterPro" id="IPR051402">
    <property type="entry name" value="KPR-Related"/>
</dbReference>
<dbReference type="Gene3D" id="3.40.50.720">
    <property type="entry name" value="NAD(P)-binding Rossmann-like Domain"/>
    <property type="match status" value="1"/>
</dbReference>
<comment type="function">
    <text evidence="4">Catalyzes the NADPH-dependent reduction of ketopantoate into pantoic acid.</text>
</comment>
<dbReference type="InterPro" id="IPR013328">
    <property type="entry name" value="6PGD_dom2"/>
</dbReference>
<organism evidence="7 8">
    <name type="scientific">Paractinoplanes deccanensis</name>
    <dbReference type="NCBI Taxonomy" id="113561"/>
    <lineage>
        <taxon>Bacteria</taxon>
        <taxon>Bacillati</taxon>
        <taxon>Actinomycetota</taxon>
        <taxon>Actinomycetes</taxon>
        <taxon>Micromonosporales</taxon>
        <taxon>Micromonosporaceae</taxon>
        <taxon>Paractinoplanes</taxon>
    </lineage>
</organism>
<protein>
    <recommendedName>
        <fullName evidence="4">2-dehydropantoate 2-reductase</fullName>
        <ecNumber evidence="4">1.1.1.169</ecNumber>
    </recommendedName>
    <alternativeName>
        <fullName evidence="4">Ketopantoate reductase</fullName>
    </alternativeName>
</protein>
<dbReference type="RefSeq" id="WP_203762768.1">
    <property type="nucleotide sequence ID" value="NZ_BAAABO010000006.1"/>
</dbReference>
<dbReference type="PANTHER" id="PTHR21708:SF26">
    <property type="entry name" value="2-DEHYDROPANTOATE 2-REDUCTASE"/>
    <property type="match status" value="1"/>
</dbReference>
<proteinExistence type="inferred from homology"/>
<evidence type="ECO:0000256" key="1">
    <source>
        <dbReference type="ARBA" id="ARBA00007870"/>
    </source>
</evidence>
<comment type="pathway">
    <text evidence="4">Cofactor biosynthesis; (R)-pantothenate biosynthesis; (R)-pantoate from 3-methyl-2-oxobutanoate: step 2/2.</text>
</comment>
<evidence type="ECO:0000313" key="8">
    <source>
        <dbReference type="Proteomes" id="UP000609879"/>
    </source>
</evidence>
<dbReference type="InterPro" id="IPR036291">
    <property type="entry name" value="NAD(P)-bd_dom_sf"/>
</dbReference>
<keyword evidence="4" id="KW-0566">Pantothenate biosynthesis</keyword>
<evidence type="ECO:0000313" key="7">
    <source>
        <dbReference type="EMBL" id="GID74433.1"/>
    </source>
</evidence>
<dbReference type="InterPro" id="IPR003710">
    <property type="entry name" value="ApbA"/>
</dbReference>
<dbReference type="NCBIfam" id="NF005091">
    <property type="entry name" value="PRK06522.2-2"/>
    <property type="match status" value="1"/>
</dbReference>
<evidence type="ECO:0000256" key="4">
    <source>
        <dbReference type="RuleBase" id="RU362068"/>
    </source>
</evidence>
<name>A0ABQ3Y390_9ACTN</name>
<dbReference type="NCBIfam" id="TIGR00745">
    <property type="entry name" value="apbA_panE"/>
    <property type="match status" value="1"/>
</dbReference>
<dbReference type="Proteomes" id="UP000609879">
    <property type="component" value="Unassembled WGS sequence"/>
</dbReference>
<reference evidence="7 8" key="1">
    <citation type="submission" date="2021-01" db="EMBL/GenBank/DDBJ databases">
        <title>Whole genome shotgun sequence of Actinoplanes deccanensis NBRC 13994.</title>
        <authorList>
            <person name="Komaki H."/>
            <person name="Tamura T."/>
        </authorList>
    </citation>
    <scope>NUCLEOTIDE SEQUENCE [LARGE SCALE GENOMIC DNA]</scope>
    <source>
        <strain evidence="7 8">NBRC 13994</strain>
    </source>
</reference>
<dbReference type="Pfam" id="PF08546">
    <property type="entry name" value="ApbA_C"/>
    <property type="match status" value="1"/>
</dbReference>
<dbReference type="Gene3D" id="1.10.1040.10">
    <property type="entry name" value="N-(1-d-carboxylethyl)-l-norvaline Dehydrogenase, domain 2"/>
    <property type="match status" value="1"/>
</dbReference>
<dbReference type="EC" id="1.1.1.169" evidence="4"/>
<dbReference type="SUPFAM" id="SSF51735">
    <property type="entry name" value="NAD(P)-binding Rossmann-fold domains"/>
    <property type="match status" value="1"/>
</dbReference>
<dbReference type="PANTHER" id="PTHR21708">
    <property type="entry name" value="PROBABLE 2-DEHYDROPANTOATE 2-REDUCTASE"/>
    <property type="match status" value="1"/>
</dbReference>
<dbReference type="InterPro" id="IPR013752">
    <property type="entry name" value="KPA_reductase"/>
</dbReference>
<dbReference type="EMBL" id="BOMI01000059">
    <property type="protein sequence ID" value="GID74433.1"/>
    <property type="molecule type" value="Genomic_DNA"/>
</dbReference>
<keyword evidence="8" id="KW-1185">Reference proteome</keyword>
<evidence type="ECO:0000256" key="3">
    <source>
        <dbReference type="ARBA" id="ARBA00023002"/>
    </source>
</evidence>
<evidence type="ECO:0000259" key="5">
    <source>
        <dbReference type="Pfam" id="PF02558"/>
    </source>
</evidence>
<dbReference type="Pfam" id="PF02558">
    <property type="entry name" value="ApbA"/>
    <property type="match status" value="1"/>
</dbReference>